<name>A0A367ZRL5_9BACT</name>
<evidence type="ECO:0000313" key="2">
    <source>
        <dbReference type="EMBL" id="RCK80680.1"/>
    </source>
</evidence>
<dbReference type="InterPro" id="IPR002645">
    <property type="entry name" value="STAS_dom"/>
</dbReference>
<protein>
    <recommendedName>
        <fullName evidence="1">STAS domain-containing protein</fullName>
    </recommendedName>
</protein>
<dbReference type="InterPro" id="IPR036513">
    <property type="entry name" value="STAS_dom_sf"/>
</dbReference>
<evidence type="ECO:0000313" key="3">
    <source>
        <dbReference type="Proteomes" id="UP000252355"/>
    </source>
</evidence>
<dbReference type="Proteomes" id="UP000252355">
    <property type="component" value="Unassembled WGS sequence"/>
</dbReference>
<dbReference type="SUPFAM" id="SSF52091">
    <property type="entry name" value="SpoIIaa-like"/>
    <property type="match status" value="1"/>
</dbReference>
<reference evidence="2 3" key="1">
    <citation type="submission" date="2018-05" db="EMBL/GenBank/DDBJ databases">
        <title>A metagenomic window into the 2 km-deep terrestrial subsurface aquifer revealed taxonomically and functionally diverse microbial community comprising novel uncultured bacterial lineages.</title>
        <authorList>
            <person name="Kadnikov V.V."/>
            <person name="Mardanov A.V."/>
            <person name="Beletsky A.V."/>
            <person name="Banks D."/>
            <person name="Pimenov N.V."/>
            <person name="Frank Y.A."/>
            <person name="Karnachuk O.V."/>
            <person name="Ravin N.V."/>
        </authorList>
    </citation>
    <scope>NUCLEOTIDE SEQUENCE [LARGE SCALE GENOMIC DNA]</scope>
    <source>
        <strain evidence="2">BY5</strain>
    </source>
</reference>
<evidence type="ECO:0000259" key="1">
    <source>
        <dbReference type="PROSITE" id="PS50801"/>
    </source>
</evidence>
<comment type="caution">
    <text evidence="2">The sequence shown here is derived from an EMBL/GenBank/DDBJ whole genome shotgun (WGS) entry which is preliminary data.</text>
</comment>
<gene>
    <name evidence="2" type="ORF">OZSIB_2993</name>
</gene>
<dbReference type="Gene3D" id="3.30.750.24">
    <property type="entry name" value="STAS domain"/>
    <property type="match status" value="1"/>
</dbReference>
<organism evidence="2 3">
    <name type="scientific">Candidatus Ozemobacter sibiricus</name>
    <dbReference type="NCBI Taxonomy" id="2268124"/>
    <lineage>
        <taxon>Bacteria</taxon>
        <taxon>Candidatus Ozemobacteria</taxon>
        <taxon>Candidatus Ozemobacterales</taxon>
        <taxon>Candidatus Ozemobacteraceae</taxon>
        <taxon>Candidatus Ozemobacter</taxon>
    </lineage>
</organism>
<accession>A0A367ZRL5</accession>
<feature type="domain" description="STAS" evidence="1">
    <location>
        <begin position="18"/>
        <end position="115"/>
    </location>
</feature>
<dbReference type="CDD" id="cd07043">
    <property type="entry name" value="STAS_anti-anti-sigma_factors"/>
    <property type="match status" value="1"/>
</dbReference>
<dbReference type="EMBL" id="QOQW01000005">
    <property type="protein sequence ID" value="RCK80680.1"/>
    <property type="molecule type" value="Genomic_DNA"/>
</dbReference>
<dbReference type="AlphaFoldDB" id="A0A367ZRL5"/>
<sequence>MYKKFAFTHRQEGEIIHIVLSGYLEQTGGTQLREFVEARLQEGILRFVMNFQGIELISSPGVAALLDIASKIIDDYAGHLAVFGLDGHHLAVLEMSGLFFLATQAASEADAVAAVKE</sequence>
<proteinExistence type="predicted"/>
<dbReference type="PROSITE" id="PS50801">
    <property type="entry name" value="STAS"/>
    <property type="match status" value="1"/>
</dbReference>